<dbReference type="SUPFAM" id="SSF52058">
    <property type="entry name" value="L domain-like"/>
    <property type="match status" value="1"/>
</dbReference>
<dbReference type="InterPro" id="IPR053781">
    <property type="entry name" value="F-box_AtFBL13-like"/>
</dbReference>
<dbReference type="AlphaFoldDB" id="A0A0D9XQ52"/>
<dbReference type="Proteomes" id="UP000032180">
    <property type="component" value="Chromosome 11"/>
</dbReference>
<feature type="domain" description="F-box" evidence="2">
    <location>
        <begin position="388"/>
        <end position="434"/>
    </location>
</feature>
<reference evidence="3 4" key="1">
    <citation type="submission" date="2012-08" db="EMBL/GenBank/DDBJ databases">
        <title>Oryza genome evolution.</title>
        <authorList>
            <person name="Wing R.A."/>
        </authorList>
    </citation>
    <scope>NUCLEOTIDE SEQUENCE</scope>
</reference>
<dbReference type="HOGENOM" id="CLU_002366_0_0_1"/>
<accession>A0A0D9XQ52</accession>
<dbReference type="SMART" id="SM00256">
    <property type="entry name" value="FBOX"/>
    <property type="match status" value="3"/>
</dbReference>
<dbReference type="EnsemblPlants" id="LPERR11G05480.1">
    <property type="protein sequence ID" value="LPERR11G05480.1"/>
    <property type="gene ID" value="LPERR11G05480"/>
</dbReference>
<reference evidence="3" key="3">
    <citation type="submission" date="2015-04" db="UniProtKB">
        <authorList>
            <consortium name="EnsemblPlants"/>
        </authorList>
    </citation>
    <scope>IDENTIFICATION</scope>
</reference>
<dbReference type="Gene3D" id="3.80.10.10">
    <property type="entry name" value="Ribonuclease Inhibitor"/>
    <property type="match status" value="1"/>
</dbReference>
<organism evidence="3 4">
    <name type="scientific">Leersia perrieri</name>
    <dbReference type="NCBI Taxonomy" id="77586"/>
    <lineage>
        <taxon>Eukaryota</taxon>
        <taxon>Viridiplantae</taxon>
        <taxon>Streptophyta</taxon>
        <taxon>Embryophyta</taxon>
        <taxon>Tracheophyta</taxon>
        <taxon>Spermatophyta</taxon>
        <taxon>Magnoliopsida</taxon>
        <taxon>Liliopsida</taxon>
        <taxon>Poales</taxon>
        <taxon>Poaceae</taxon>
        <taxon>BOP clade</taxon>
        <taxon>Oryzoideae</taxon>
        <taxon>Oryzeae</taxon>
        <taxon>Oryzinae</taxon>
        <taxon>Leersia</taxon>
    </lineage>
</organism>
<dbReference type="STRING" id="77586.A0A0D9XQ52"/>
<feature type="domain" description="F-box" evidence="2">
    <location>
        <begin position="16"/>
        <end position="52"/>
    </location>
</feature>
<dbReference type="InterPro" id="IPR032675">
    <property type="entry name" value="LRR_dom_sf"/>
</dbReference>
<dbReference type="InterPro" id="IPR036047">
    <property type="entry name" value="F-box-like_dom_sf"/>
</dbReference>
<evidence type="ECO:0000259" key="2">
    <source>
        <dbReference type="PROSITE" id="PS50181"/>
    </source>
</evidence>
<keyword evidence="4" id="KW-1185">Reference proteome</keyword>
<protein>
    <recommendedName>
        <fullName evidence="2">F-box domain-containing protein</fullName>
    </recommendedName>
</protein>
<dbReference type="Gramene" id="LPERR11G05480.1">
    <property type="protein sequence ID" value="LPERR11G05480.1"/>
    <property type="gene ID" value="LPERR11G05480"/>
</dbReference>
<dbReference type="PROSITE" id="PS50181">
    <property type="entry name" value="FBOX"/>
    <property type="match status" value="3"/>
</dbReference>
<dbReference type="Gene3D" id="1.20.1280.50">
    <property type="match status" value="3"/>
</dbReference>
<evidence type="ECO:0000256" key="1">
    <source>
        <dbReference type="SAM" id="MobiDB-lite"/>
    </source>
</evidence>
<dbReference type="SUPFAM" id="SSF81383">
    <property type="entry name" value="F-box domain"/>
    <property type="match status" value="3"/>
</dbReference>
<evidence type="ECO:0000313" key="4">
    <source>
        <dbReference type="Proteomes" id="UP000032180"/>
    </source>
</evidence>
<dbReference type="InterPro" id="IPR053197">
    <property type="entry name" value="F-box_SCFL_complex_component"/>
</dbReference>
<feature type="region of interest" description="Disordered" evidence="1">
    <location>
        <begin position="366"/>
        <end position="386"/>
    </location>
</feature>
<reference evidence="4" key="2">
    <citation type="submission" date="2013-12" db="EMBL/GenBank/DDBJ databases">
        <authorList>
            <person name="Yu Y."/>
            <person name="Lee S."/>
            <person name="de Baynast K."/>
            <person name="Wissotski M."/>
            <person name="Liu L."/>
            <person name="Talag J."/>
            <person name="Goicoechea J."/>
            <person name="Angelova A."/>
            <person name="Jetty R."/>
            <person name="Kudrna D."/>
            <person name="Golser W."/>
            <person name="Rivera L."/>
            <person name="Zhang J."/>
            <person name="Wing R."/>
        </authorList>
    </citation>
    <scope>NUCLEOTIDE SEQUENCE</scope>
</reference>
<dbReference type="PANTHER" id="PTHR34223:SF51">
    <property type="entry name" value="OS06G0556300 PROTEIN"/>
    <property type="match status" value="1"/>
</dbReference>
<dbReference type="Pfam" id="PF00646">
    <property type="entry name" value="F-box"/>
    <property type="match status" value="3"/>
</dbReference>
<dbReference type="PANTHER" id="PTHR34223">
    <property type="entry name" value="OS11G0201299 PROTEIN"/>
    <property type="match status" value="1"/>
</dbReference>
<name>A0A0D9XQ52_9ORYZ</name>
<evidence type="ECO:0000313" key="3">
    <source>
        <dbReference type="EnsemblPlants" id="LPERR11G05480.1"/>
    </source>
</evidence>
<sequence length="1200" mass="135679">MPPRKRSKKTDPKGDEDRVGALPDEILHYLLSFLPARDAVQTCVLAQRWRDLWKSATGLRIGGDDDDETTAVQGMRDFVDHLLLLRGCTPLDMCELKLWFDDEDLHGTTDAFRRVNLWIRHAVASRVRTLVIDNIVWRGMQVDDVPLVSQHLTRLELVRVELTNRFCHLSSCSALEYLKIDECNVYCPNIISLAGSLQSLIITQCSFYNGLRTRICVPSLVSLQLEDNLAMTPVLESMPSLVEATVTISSACSDYCRKDGSGYCGLEDCSYCSPVNDKKDCFLLNGLSEAKNLVLTAKYSTEPKHRVEMKGSFCPMKRPTEMLEHLKIVEVKCEVVNENVSQVLKLLCAFNIRMVNKQFSSARHPFDEMAPMRGGRKKARVESGVDGGDRISDLPDEVLHRVLWFLPTHEAVQTSLLSSRWLDLWKSTRRLSIAGLSRSPCFESAIDEESSAVVDKLSKFVNHLLLSRNQGSLHECRFSFDGFEDVNGAQVDMWIRYVLEHVWQLRVLLIDPGTSVHVKFAGRPLVSEHLVRLELSEAKLNGGFLDFSCCPVLLYLKMHACVIGVDKIFSQSLKCLKIITCNFNSASRTEISVSSLLYLELNCCEGQTPLLQTMPSSIRAFVRLGWFDEDHYGQGICGECYGPCENSCDNDNCSQNNSGGNDSENCSEKNSCDSDNCTDSNSSDSGNCAIKDNYNALICLCANCRDNDNISGTCLLLGGLSSATDLRLGLSHHMFTFKRDLRWCPIFSNLRTLILYDYSLDSGFHALLCFLQHTPVLRKLTLNLCKSRSSTAGSEDPFSNLPDEVLQRVLSFLPSRKAVQTCVLSRRWRHQWKSVPALRITDGHEYRSAQKLNKFVNSLLRHRGQTILHDCVINSYDHRNGCWCEARRYIQRWVRYAISCQAQVLHVNAISTGRPLMLSSETLISQHLKRVELLGVKFETDHLDFSGCVTLEGLKMDSCVIHAEMIVSESLTCLSMMFCNFNPDDGPESRIRIAMPRLVSLQLANNYGWTPVLGSMPLLATTFVRLGEECDDCRCRNFDGCGSVSCVKCYGKDDMDDSVLLDGLKDASNLELIINPYVTTITKDFRWWPTFSKLKTLLLGIVADFSALVYFLQHSPILEKLLLRLSEKPECKVKEDGSYNQREQLASKHLQVVEIKYYSEEMLQNFLQILRNFDVPSEKISTQRMSSCFLACEYYLLHFS</sequence>
<dbReference type="InterPro" id="IPR001810">
    <property type="entry name" value="F-box_dom"/>
</dbReference>
<dbReference type="eggNOG" id="ENOG502RYTW">
    <property type="taxonomic scope" value="Eukaryota"/>
</dbReference>
<feature type="domain" description="F-box" evidence="2">
    <location>
        <begin position="795"/>
        <end position="829"/>
    </location>
</feature>
<proteinExistence type="predicted"/>
<dbReference type="CDD" id="cd22160">
    <property type="entry name" value="F-box_AtFBL13-like"/>
    <property type="match status" value="3"/>
</dbReference>